<keyword evidence="3" id="KW-1003">Cell membrane</keyword>
<dbReference type="Pfam" id="PF00482">
    <property type="entry name" value="T2SSF"/>
    <property type="match status" value="2"/>
</dbReference>
<keyword evidence="6 7" id="KW-0472">Membrane</keyword>
<dbReference type="EMBL" id="BMJT01000003">
    <property type="protein sequence ID" value="GGG17984.1"/>
    <property type="molecule type" value="Genomic_DNA"/>
</dbReference>
<organism evidence="9 10">
    <name type="scientific">Lysinibacillus alkalisoli</name>
    <dbReference type="NCBI Taxonomy" id="1911548"/>
    <lineage>
        <taxon>Bacteria</taxon>
        <taxon>Bacillati</taxon>
        <taxon>Bacillota</taxon>
        <taxon>Bacilli</taxon>
        <taxon>Bacillales</taxon>
        <taxon>Bacillaceae</taxon>
        <taxon>Lysinibacillus</taxon>
    </lineage>
</organism>
<dbReference type="InterPro" id="IPR003004">
    <property type="entry name" value="GspF/PilC"/>
</dbReference>
<comment type="caution">
    <text evidence="9">The sequence shown here is derived from an EMBL/GenBank/DDBJ whole genome shotgun (WGS) entry which is preliminary data.</text>
</comment>
<dbReference type="Proteomes" id="UP000616608">
    <property type="component" value="Unassembled WGS sequence"/>
</dbReference>
<evidence type="ECO:0000256" key="3">
    <source>
        <dbReference type="ARBA" id="ARBA00022475"/>
    </source>
</evidence>
<evidence type="ECO:0000256" key="5">
    <source>
        <dbReference type="ARBA" id="ARBA00022989"/>
    </source>
</evidence>
<dbReference type="InterPro" id="IPR042094">
    <property type="entry name" value="T2SS_GspF_sf"/>
</dbReference>
<evidence type="ECO:0000313" key="9">
    <source>
        <dbReference type="EMBL" id="GGG17984.1"/>
    </source>
</evidence>
<reference evidence="9" key="2">
    <citation type="submission" date="2020-09" db="EMBL/GenBank/DDBJ databases">
        <authorList>
            <person name="Sun Q."/>
            <person name="Zhou Y."/>
        </authorList>
    </citation>
    <scope>NUCLEOTIDE SEQUENCE</scope>
    <source>
        <strain evidence="9">CGMCC 1.15760</strain>
    </source>
</reference>
<feature type="transmembrane region" description="Helical" evidence="7">
    <location>
        <begin position="122"/>
        <end position="140"/>
    </location>
</feature>
<reference evidence="9" key="1">
    <citation type="journal article" date="2014" name="Int. J. Syst. Evol. Microbiol.">
        <title>Complete genome sequence of Corynebacterium casei LMG S-19264T (=DSM 44701T), isolated from a smear-ripened cheese.</title>
        <authorList>
            <consortium name="US DOE Joint Genome Institute (JGI-PGF)"/>
            <person name="Walter F."/>
            <person name="Albersmeier A."/>
            <person name="Kalinowski J."/>
            <person name="Ruckert C."/>
        </authorList>
    </citation>
    <scope>NUCLEOTIDE SEQUENCE</scope>
    <source>
        <strain evidence="9">CGMCC 1.15760</strain>
    </source>
</reference>
<evidence type="ECO:0000259" key="8">
    <source>
        <dbReference type="Pfam" id="PF00482"/>
    </source>
</evidence>
<dbReference type="Gene3D" id="1.20.81.30">
    <property type="entry name" value="Type II secretion system (T2SS), domain F"/>
    <property type="match status" value="2"/>
</dbReference>
<dbReference type="PANTHER" id="PTHR30012">
    <property type="entry name" value="GENERAL SECRETION PATHWAY PROTEIN"/>
    <property type="match status" value="1"/>
</dbReference>
<keyword evidence="4 7" id="KW-0812">Transmembrane</keyword>
<keyword evidence="5 7" id="KW-1133">Transmembrane helix</keyword>
<sequence>MTANVRQHFLKWRQKRQTTIQSVPTFFRKLQELLAEGYPFHDALSLLLPYHVKDVQLAQRRVEAALRDGLGVAEVLQQLHLPSVALVSLTIAEKDGQMLRVLQQLTLQFDMREKLARKLKQTLLYPIVLLVFLIGMFFIFRTVFFPKIVRIVESRDDVNNSVSLAKKLLYMPDILLISMTVIIVFLLLFRLWLRTKSIARQLQIQKRIPFWHHILATSLTRQLTHHLGHLLHAGISLQDSLILLKQQHYHHYLQYLAQELQLGVREGDSITQMVMTNPYILPQLEVFVTHGEHHGLLSKELLLYSSLLDEQITRWLERSIALVQPVLFMLVALCIIAAYISLLLPIYNMMTIY</sequence>
<name>A0A917LFE4_9BACI</name>
<protein>
    <submittedName>
        <fullName evidence="9">Competence protein ComG</fullName>
    </submittedName>
</protein>
<evidence type="ECO:0000256" key="4">
    <source>
        <dbReference type="ARBA" id="ARBA00022692"/>
    </source>
</evidence>
<gene>
    <name evidence="9" type="ORF">GCM10007425_10520</name>
</gene>
<evidence type="ECO:0000256" key="7">
    <source>
        <dbReference type="SAM" id="Phobius"/>
    </source>
</evidence>
<evidence type="ECO:0000313" key="10">
    <source>
        <dbReference type="Proteomes" id="UP000616608"/>
    </source>
</evidence>
<feature type="domain" description="Type II secretion system protein GspF" evidence="8">
    <location>
        <begin position="26"/>
        <end position="146"/>
    </location>
</feature>
<evidence type="ECO:0000256" key="1">
    <source>
        <dbReference type="ARBA" id="ARBA00004651"/>
    </source>
</evidence>
<keyword evidence="10" id="KW-1185">Reference proteome</keyword>
<evidence type="ECO:0000256" key="6">
    <source>
        <dbReference type="ARBA" id="ARBA00023136"/>
    </source>
</evidence>
<dbReference type="InterPro" id="IPR018076">
    <property type="entry name" value="T2SS_GspF_dom"/>
</dbReference>
<dbReference type="InterPro" id="IPR047692">
    <property type="entry name" value="T4P_ComGB"/>
</dbReference>
<dbReference type="NCBIfam" id="NF041012">
    <property type="entry name" value="T4P_ComGB"/>
    <property type="match status" value="1"/>
</dbReference>
<accession>A0A917LFE4</accession>
<feature type="domain" description="Type II secretion system protein GspF" evidence="8">
    <location>
        <begin position="224"/>
        <end position="345"/>
    </location>
</feature>
<comment type="similarity">
    <text evidence="2">Belongs to the GSP F family.</text>
</comment>
<dbReference type="PANTHER" id="PTHR30012:SF0">
    <property type="entry name" value="TYPE II SECRETION SYSTEM PROTEIN F-RELATED"/>
    <property type="match status" value="1"/>
</dbReference>
<dbReference type="RefSeq" id="WP_188613980.1">
    <property type="nucleotide sequence ID" value="NZ_BMJT01000003.1"/>
</dbReference>
<dbReference type="GO" id="GO:0005886">
    <property type="term" value="C:plasma membrane"/>
    <property type="evidence" value="ECO:0007669"/>
    <property type="project" value="UniProtKB-SubCell"/>
</dbReference>
<feature type="transmembrane region" description="Helical" evidence="7">
    <location>
        <begin position="174"/>
        <end position="193"/>
    </location>
</feature>
<evidence type="ECO:0000256" key="2">
    <source>
        <dbReference type="ARBA" id="ARBA00005745"/>
    </source>
</evidence>
<proteinExistence type="inferred from homology"/>
<dbReference type="PRINTS" id="PR00812">
    <property type="entry name" value="BCTERIALGSPF"/>
</dbReference>
<dbReference type="AlphaFoldDB" id="A0A917LFE4"/>
<feature type="transmembrane region" description="Helical" evidence="7">
    <location>
        <begin position="326"/>
        <end position="347"/>
    </location>
</feature>
<comment type="subcellular location">
    <subcellularLocation>
        <location evidence="1">Cell membrane</location>
        <topology evidence="1">Multi-pass membrane protein</topology>
    </subcellularLocation>
</comment>